<evidence type="ECO:0000256" key="1">
    <source>
        <dbReference type="ARBA" id="ARBA00004123"/>
    </source>
</evidence>
<dbReference type="Pfam" id="PF05641">
    <property type="entry name" value="Agenet"/>
    <property type="match status" value="1"/>
</dbReference>
<evidence type="ECO:0000313" key="4">
    <source>
        <dbReference type="EMBL" id="KAG6534567.1"/>
    </source>
</evidence>
<evidence type="ECO:0000259" key="3">
    <source>
        <dbReference type="PROSITE" id="PS51138"/>
    </source>
</evidence>
<dbReference type="GO" id="GO:0005634">
    <property type="term" value="C:nucleus"/>
    <property type="evidence" value="ECO:0007669"/>
    <property type="project" value="UniProtKB-SubCell"/>
</dbReference>
<protein>
    <recommendedName>
        <fullName evidence="3">ENT domain-containing protein</fullName>
    </recommendedName>
</protein>
<dbReference type="Gene3D" id="1.10.1240.40">
    <property type="entry name" value="ENT domain"/>
    <property type="match status" value="1"/>
</dbReference>
<comment type="caution">
    <text evidence="4">The sequence shown here is derived from an EMBL/GenBank/DDBJ whole genome shotgun (WGS) entry which is preliminary data.</text>
</comment>
<evidence type="ECO:0000256" key="2">
    <source>
        <dbReference type="ARBA" id="ARBA00023242"/>
    </source>
</evidence>
<dbReference type="InterPro" id="IPR005491">
    <property type="entry name" value="ENT_dom"/>
</dbReference>
<dbReference type="InterPro" id="IPR008395">
    <property type="entry name" value="Agenet-like_dom"/>
</dbReference>
<reference evidence="4 5" key="1">
    <citation type="submission" date="2020-08" db="EMBL/GenBank/DDBJ databases">
        <title>Plant Genome Project.</title>
        <authorList>
            <person name="Zhang R.-G."/>
        </authorList>
    </citation>
    <scope>NUCLEOTIDE SEQUENCE [LARGE SCALE GENOMIC DNA]</scope>
    <source>
        <tissue evidence="4">Rhizome</tissue>
    </source>
</reference>
<dbReference type="InterPro" id="IPR036142">
    <property type="entry name" value="ENT_dom-like_sf"/>
</dbReference>
<gene>
    <name evidence="4" type="ORF">ZIOFF_008470</name>
</gene>
<dbReference type="PANTHER" id="PTHR33432:SF33">
    <property type="entry name" value="OS03G0796400 PROTEIN"/>
    <property type="match status" value="1"/>
</dbReference>
<evidence type="ECO:0000313" key="5">
    <source>
        <dbReference type="Proteomes" id="UP000734854"/>
    </source>
</evidence>
<name>A0A8J5LX86_ZINOF</name>
<feature type="domain" description="ENT" evidence="3">
    <location>
        <begin position="435"/>
        <end position="500"/>
    </location>
</feature>
<sequence>MIRAGDSGNRVKVIMSAFCLGGPSSLLMEAELLLRLGRAKGTRRRDERGRRDAEETNEKETLTRCCALLVSLQQREAGETLTAKAGVEADAAMSERNIDRWGPSGIQSSMMRFKKGNKVEVWNRRGVPSGSWQSAEIISGDGHTYSVRYDGYPTDSSVAVHRVSRKAIRRCPPPSDDLKELRIGDVVEVFDKNSWKLAEVRTTIDQNNYSLMLLESFKELRVHKSFMRKQLSWHDNQCMVIHKDSGKQNDRRLSSSVRGGKSGCRILQSHEKLENYSKCNNFPMVLPRIMKKRTLDISISANSWNGGRKKKIAIGKDGSCQRITVNPLKRTAKVDDTTSGRLFGEKYMDCFLNSRTCSSRIESGRIVPHSDEQKYILSSVNSDAESISSSVGSCSVDSSPCGSLQDNEEVYSQTNRAETSCGYERDSSPSNMADLQSEIHLLELAAYRSTLTAMYVSGPVSWEREAVLTNLRLMLNISNDEHLMELKKLINSDMATYHHS</sequence>
<comment type="subcellular location">
    <subcellularLocation>
        <location evidence="1">Nucleus</location>
    </subcellularLocation>
</comment>
<keyword evidence="5" id="KW-1185">Reference proteome</keyword>
<dbReference type="PANTHER" id="PTHR33432">
    <property type="entry name" value="PROTEIN EMSY-LIKE 4"/>
    <property type="match status" value="1"/>
</dbReference>
<dbReference type="InterPro" id="IPR033485">
    <property type="entry name" value="EMSY-LIKE_plant"/>
</dbReference>
<proteinExistence type="predicted"/>
<keyword evidence="2" id="KW-0539">Nucleus</keyword>
<dbReference type="GO" id="GO:0050832">
    <property type="term" value="P:defense response to fungus"/>
    <property type="evidence" value="ECO:0007669"/>
    <property type="project" value="InterPro"/>
</dbReference>
<organism evidence="4 5">
    <name type="scientific">Zingiber officinale</name>
    <name type="common">Ginger</name>
    <name type="synonym">Amomum zingiber</name>
    <dbReference type="NCBI Taxonomy" id="94328"/>
    <lineage>
        <taxon>Eukaryota</taxon>
        <taxon>Viridiplantae</taxon>
        <taxon>Streptophyta</taxon>
        <taxon>Embryophyta</taxon>
        <taxon>Tracheophyta</taxon>
        <taxon>Spermatophyta</taxon>
        <taxon>Magnoliopsida</taxon>
        <taxon>Liliopsida</taxon>
        <taxon>Zingiberales</taxon>
        <taxon>Zingiberaceae</taxon>
        <taxon>Zingiber</taxon>
    </lineage>
</organism>
<dbReference type="SUPFAM" id="SSF158639">
    <property type="entry name" value="ENT-like"/>
    <property type="match status" value="1"/>
</dbReference>
<dbReference type="AlphaFoldDB" id="A0A8J5LX86"/>
<accession>A0A8J5LX86</accession>
<dbReference type="InterPro" id="IPR014002">
    <property type="entry name" value="Agenet_dom_plant"/>
</dbReference>
<dbReference type="SMART" id="SM00743">
    <property type="entry name" value="Agenet"/>
    <property type="match status" value="2"/>
</dbReference>
<dbReference type="PROSITE" id="PS51138">
    <property type="entry name" value="ENT"/>
    <property type="match status" value="1"/>
</dbReference>
<dbReference type="Proteomes" id="UP000734854">
    <property type="component" value="Unassembled WGS sequence"/>
</dbReference>
<dbReference type="Pfam" id="PF03735">
    <property type="entry name" value="ENT"/>
    <property type="match status" value="1"/>
</dbReference>
<dbReference type="EMBL" id="JACMSC010000002">
    <property type="protein sequence ID" value="KAG6534567.1"/>
    <property type="molecule type" value="Genomic_DNA"/>
</dbReference>
<dbReference type="SMART" id="SM01191">
    <property type="entry name" value="ENT"/>
    <property type="match status" value="1"/>
</dbReference>